<feature type="binding site" evidence="1">
    <location>
        <position position="254"/>
    </location>
    <ligand>
        <name>Mg(2+)</name>
        <dbReference type="ChEBI" id="CHEBI:18420"/>
        <label>1</label>
    </ligand>
</feature>
<keyword evidence="3" id="KW-0378">Hydrolase</keyword>
<dbReference type="RefSeq" id="WP_184667153.1">
    <property type="nucleotide sequence ID" value="NZ_BAABAI010000027.1"/>
</dbReference>
<dbReference type="Proteomes" id="UP000542674">
    <property type="component" value="Unassembled WGS sequence"/>
</dbReference>
<comment type="cofactor">
    <cofactor evidence="1">
        <name>Mg(2+)</name>
        <dbReference type="ChEBI" id="CHEBI:18420"/>
    </cofactor>
    <text evidence="1">Binds 2 magnesium ions per subunit.</text>
</comment>
<sequence length="296" mass="31530">MRPGAEVSLRGLALGDAFGERWFAYPVKERVQAIADRRLVAGVWPWTDDTAMALSVVHVLREFGRIDRDTPAQAFATTFHHDPHRKYGSGMRRVLRALHDGADWREVTVTVFDGQGSWGNGAAMRVAPLGVWFADDLDAVVDQAHAQAVVTHAHPEAAAGAIAVAVAAAANARGRDLLPAVLDRTPEGEVAAGLRRAERLSFTLDPRTAANELGRGRRLSAVDTVPYAVWCAARHPDDLIAALWATASAGGDVDTTCAIVGGIVAPRAGSDHPPQWTPEPLPDLSAASGRDRTPAT</sequence>
<keyword evidence="1" id="KW-0479">Metal-binding</keyword>
<dbReference type="Pfam" id="PF03747">
    <property type="entry name" value="ADP_ribosyl_GH"/>
    <property type="match status" value="1"/>
</dbReference>
<evidence type="ECO:0000256" key="2">
    <source>
        <dbReference type="SAM" id="MobiDB-lite"/>
    </source>
</evidence>
<comment type="caution">
    <text evidence="3">The sequence shown here is derived from an EMBL/GenBank/DDBJ whole genome shotgun (WGS) entry which is preliminary data.</text>
</comment>
<evidence type="ECO:0000256" key="1">
    <source>
        <dbReference type="PIRSR" id="PIRSR605502-1"/>
    </source>
</evidence>
<gene>
    <name evidence="3" type="ORF">F4559_001619</name>
</gene>
<name>A0A7W7T2Q3_9PSEU</name>
<feature type="binding site" evidence="1">
    <location>
        <position position="255"/>
    </location>
    <ligand>
        <name>Mg(2+)</name>
        <dbReference type="ChEBI" id="CHEBI:18420"/>
        <label>1</label>
    </ligand>
</feature>
<dbReference type="InterPro" id="IPR036705">
    <property type="entry name" value="Ribosyl_crysJ1_sf"/>
</dbReference>
<feature type="binding site" evidence="1">
    <location>
        <position position="48"/>
    </location>
    <ligand>
        <name>Mg(2+)</name>
        <dbReference type="ChEBI" id="CHEBI:18420"/>
        <label>1</label>
    </ligand>
</feature>
<dbReference type="Gene3D" id="1.10.4080.10">
    <property type="entry name" value="ADP-ribosylation/Crystallin J1"/>
    <property type="match status" value="1"/>
</dbReference>
<dbReference type="InterPro" id="IPR050792">
    <property type="entry name" value="ADP-ribosylglycohydrolase"/>
</dbReference>
<reference evidence="3 4" key="1">
    <citation type="submission" date="2020-08" db="EMBL/GenBank/DDBJ databases">
        <title>Sequencing the genomes of 1000 actinobacteria strains.</title>
        <authorList>
            <person name="Klenk H.-P."/>
        </authorList>
    </citation>
    <scope>NUCLEOTIDE SEQUENCE [LARGE SCALE GENOMIC DNA]</scope>
    <source>
        <strain evidence="3 4">DSM 45084</strain>
    </source>
</reference>
<evidence type="ECO:0000313" key="4">
    <source>
        <dbReference type="Proteomes" id="UP000542674"/>
    </source>
</evidence>
<feature type="binding site" evidence="1">
    <location>
        <position position="47"/>
    </location>
    <ligand>
        <name>Mg(2+)</name>
        <dbReference type="ChEBI" id="CHEBI:18420"/>
        <label>1</label>
    </ligand>
</feature>
<keyword evidence="4" id="KW-1185">Reference proteome</keyword>
<dbReference type="AlphaFoldDB" id="A0A7W7T2Q3"/>
<dbReference type="InterPro" id="IPR005502">
    <property type="entry name" value="Ribosyl_crysJ1"/>
</dbReference>
<feature type="binding site" evidence="1">
    <location>
        <position position="49"/>
    </location>
    <ligand>
        <name>Mg(2+)</name>
        <dbReference type="ChEBI" id="CHEBI:18420"/>
        <label>1</label>
    </ligand>
</feature>
<dbReference type="SUPFAM" id="SSF101478">
    <property type="entry name" value="ADP-ribosylglycohydrolase"/>
    <property type="match status" value="1"/>
</dbReference>
<protein>
    <submittedName>
        <fullName evidence="3">ADP-ribosylglycohydrolase</fullName>
    </submittedName>
</protein>
<feature type="binding site" evidence="1">
    <location>
        <position position="252"/>
    </location>
    <ligand>
        <name>Mg(2+)</name>
        <dbReference type="ChEBI" id="CHEBI:18420"/>
        <label>1</label>
    </ligand>
</feature>
<accession>A0A7W7T2Q3</accession>
<proteinExistence type="predicted"/>
<dbReference type="GO" id="GO:0046872">
    <property type="term" value="F:metal ion binding"/>
    <property type="evidence" value="ECO:0007669"/>
    <property type="project" value="UniProtKB-KW"/>
</dbReference>
<dbReference type="PANTHER" id="PTHR16222:SF12">
    <property type="entry name" value="ADP-RIBOSYLGLYCOHYDROLASE-RELATED"/>
    <property type="match status" value="1"/>
</dbReference>
<keyword evidence="1" id="KW-0460">Magnesium</keyword>
<evidence type="ECO:0000313" key="3">
    <source>
        <dbReference type="EMBL" id="MBB4964260.1"/>
    </source>
</evidence>
<organism evidence="3 4">
    <name type="scientific">Saccharothrix violaceirubra</name>
    <dbReference type="NCBI Taxonomy" id="413306"/>
    <lineage>
        <taxon>Bacteria</taxon>
        <taxon>Bacillati</taxon>
        <taxon>Actinomycetota</taxon>
        <taxon>Actinomycetes</taxon>
        <taxon>Pseudonocardiales</taxon>
        <taxon>Pseudonocardiaceae</taxon>
        <taxon>Saccharothrix</taxon>
    </lineage>
</organism>
<dbReference type="EMBL" id="JACHJS010000001">
    <property type="protein sequence ID" value="MBB4964260.1"/>
    <property type="molecule type" value="Genomic_DNA"/>
</dbReference>
<dbReference type="PANTHER" id="PTHR16222">
    <property type="entry name" value="ADP-RIBOSYLGLYCOHYDROLASE"/>
    <property type="match status" value="1"/>
</dbReference>
<dbReference type="GO" id="GO:0016787">
    <property type="term" value="F:hydrolase activity"/>
    <property type="evidence" value="ECO:0007669"/>
    <property type="project" value="UniProtKB-KW"/>
</dbReference>
<feature type="region of interest" description="Disordered" evidence="2">
    <location>
        <begin position="268"/>
        <end position="296"/>
    </location>
</feature>